<dbReference type="EMBL" id="QGGQ01000013">
    <property type="protein sequence ID" value="PWK21138.1"/>
    <property type="molecule type" value="Genomic_DNA"/>
</dbReference>
<dbReference type="AlphaFoldDB" id="A0A316DUJ7"/>
<evidence type="ECO:0000313" key="4">
    <source>
        <dbReference type="Proteomes" id="UP000245667"/>
    </source>
</evidence>
<sequence length="139" mass="16241">MEQVRNLEWGKSQQKGGQDWDDVFKSHRTTGLSDFNLEFKISTDTIVAKVSFIANKSTRRIWIFWGDFESDKISVYHGQNFTHSPEFGLPDSVPKRTYEIFHVYDESMACQKFQKNITVRIQDHTGRISQYSKTIDLTP</sequence>
<dbReference type="EMBL" id="JACWLN010000012">
    <property type="protein sequence ID" value="MBD1262661.1"/>
    <property type="molecule type" value="Genomic_DNA"/>
</dbReference>
<gene>
    <name evidence="2" type="ORF">HZY62_18840</name>
    <name evidence="3" type="ORF">LX92_03939</name>
</gene>
<dbReference type="RefSeq" id="WP_109654233.1">
    <property type="nucleotide sequence ID" value="NZ_JACWLN010000012.1"/>
</dbReference>
<organism evidence="3 4">
    <name type="scientific">Maribacter polysiphoniae</name>
    <dbReference type="NCBI Taxonomy" id="429344"/>
    <lineage>
        <taxon>Bacteria</taxon>
        <taxon>Pseudomonadati</taxon>
        <taxon>Bacteroidota</taxon>
        <taxon>Flavobacteriia</taxon>
        <taxon>Flavobacteriales</taxon>
        <taxon>Flavobacteriaceae</taxon>
        <taxon>Maribacter</taxon>
    </lineage>
</organism>
<accession>A0A316DUJ7</accession>
<name>A0A316DUJ7_9FLAO</name>
<dbReference type="Proteomes" id="UP000651837">
    <property type="component" value="Unassembled WGS sequence"/>
</dbReference>
<comment type="caution">
    <text evidence="3">The sequence shown here is derived from an EMBL/GenBank/DDBJ whole genome shotgun (WGS) entry which is preliminary data.</text>
</comment>
<dbReference type="OrthoDB" id="9850386at2"/>
<evidence type="ECO:0000256" key="1">
    <source>
        <dbReference type="SAM" id="MobiDB-lite"/>
    </source>
</evidence>
<evidence type="ECO:0000313" key="5">
    <source>
        <dbReference type="Proteomes" id="UP000651837"/>
    </source>
</evidence>
<dbReference type="Proteomes" id="UP000245667">
    <property type="component" value="Unassembled WGS sequence"/>
</dbReference>
<reference evidence="2 5" key="2">
    <citation type="submission" date="2020-07" db="EMBL/GenBank/DDBJ databases">
        <title>The draft genome sequence of Maribacter polysiphoniae KCTC 22021.</title>
        <authorList>
            <person name="Mu L."/>
        </authorList>
    </citation>
    <scope>NUCLEOTIDE SEQUENCE [LARGE SCALE GENOMIC DNA]</scope>
    <source>
        <strain evidence="2 5">KCTC 22021</strain>
    </source>
</reference>
<feature type="region of interest" description="Disordered" evidence="1">
    <location>
        <begin position="1"/>
        <end position="20"/>
    </location>
</feature>
<proteinExistence type="predicted"/>
<evidence type="ECO:0000313" key="3">
    <source>
        <dbReference type="EMBL" id="PWK21138.1"/>
    </source>
</evidence>
<reference evidence="3 4" key="1">
    <citation type="submission" date="2018-05" db="EMBL/GenBank/DDBJ databases">
        <title>Genomic Encyclopedia of Archaeal and Bacterial Type Strains, Phase II (KMG-II): from individual species to whole genera.</title>
        <authorList>
            <person name="Goeker M."/>
        </authorList>
    </citation>
    <scope>NUCLEOTIDE SEQUENCE [LARGE SCALE GENOMIC DNA]</scope>
    <source>
        <strain evidence="3 4">DSM 23514</strain>
    </source>
</reference>
<keyword evidence="5" id="KW-1185">Reference proteome</keyword>
<evidence type="ECO:0000313" key="2">
    <source>
        <dbReference type="EMBL" id="MBD1262661.1"/>
    </source>
</evidence>
<protein>
    <submittedName>
        <fullName evidence="3">Uncharacterized protein</fullName>
    </submittedName>
</protein>